<dbReference type="Proteomes" id="UP000801492">
    <property type="component" value="Unassembled WGS sequence"/>
</dbReference>
<accession>A0A8K0DDG0</accession>
<gene>
    <name evidence="2" type="ORF">ILUMI_07469</name>
</gene>
<evidence type="ECO:0000256" key="1">
    <source>
        <dbReference type="SAM" id="Coils"/>
    </source>
</evidence>
<protein>
    <submittedName>
        <fullName evidence="2">Uncharacterized protein</fullName>
    </submittedName>
</protein>
<dbReference type="EMBL" id="VTPC01003342">
    <property type="protein sequence ID" value="KAF2898705.1"/>
    <property type="molecule type" value="Genomic_DNA"/>
</dbReference>
<proteinExistence type="predicted"/>
<feature type="coiled-coil region" evidence="1">
    <location>
        <begin position="56"/>
        <end position="83"/>
    </location>
</feature>
<keyword evidence="3" id="KW-1185">Reference proteome</keyword>
<sequence length="136" mass="15375">MEFRKNGILHHDLNANMMVGIFLDIDIVILEQIIDKRKSTKLCRRLTEKTYALKEELDLARAMENAEGQAATMEEKKMEILSNCKALSMFQSEARIQIITDAGPEGLAYVLTQTQTAGRRILTSDSRSLRDGEKVS</sequence>
<keyword evidence="1" id="KW-0175">Coiled coil</keyword>
<evidence type="ECO:0000313" key="2">
    <source>
        <dbReference type="EMBL" id="KAF2898705.1"/>
    </source>
</evidence>
<organism evidence="2 3">
    <name type="scientific">Ignelater luminosus</name>
    <name type="common">Cucubano</name>
    <name type="synonym">Pyrophorus luminosus</name>
    <dbReference type="NCBI Taxonomy" id="2038154"/>
    <lineage>
        <taxon>Eukaryota</taxon>
        <taxon>Metazoa</taxon>
        <taxon>Ecdysozoa</taxon>
        <taxon>Arthropoda</taxon>
        <taxon>Hexapoda</taxon>
        <taxon>Insecta</taxon>
        <taxon>Pterygota</taxon>
        <taxon>Neoptera</taxon>
        <taxon>Endopterygota</taxon>
        <taxon>Coleoptera</taxon>
        <taxon>Polyphaga</taxon>
        <taxon>Elateriformia</taxon>
        <taxon>Elateroidea</taxon>
        <taxon>Elateridae</taxon>
        <taxon>Agrypninae</taxon>
        <taxon>Pyrophorini</taxon>
        <taxon>Ignelater</taxon>
    </lineage>
</organism>
<comment type="caution">
    <text evidence="2">The sequence shown here is derived from an EMBL/GenBank/DDBJ whole genome shotgun (WGS) entry which is preliminary data.</text>
</comment>
<name>A0A8K0DDG0_IGNLU</name>
<reference evidence="2" key="1">
    <citation type="submission" date="2019-08" db="EMBL/GenBank/DDBJ databases">
        <title>The genome of the North American firefly Photinus pyralis.</title>
        <authorList>
            <consortium name="Photinus pyralis genome working group"/>
            <person name="Fallon T.R."/>
            <person name="Sander Lower S.E."/>
            <person name="Weng J.-K."/>
        </authorList>
    </citation>
    <scope>NUCLEOTIDE SEQUENCE</scope>
    <source>
        <strain evidence="2">TRF0915ILg1</strain>
        <tissue evidence="2">Whole body</tissue>
    </source>
</reference>
<dbReference type="AlphaFoldDB" id="A0A8K0DDG0"/>
<evidence type="ECO:0000313" key="3">
    <source>
        <dbReference type="Proteomes" id="UP000801492"/>
    </source>
</evidence>